<reference evidence="2 3" key="1">
    <citation type="journal article" date="2015" name="Sci. Rep.">
        <title>Chromosome-level genome map provides insights into diverse defense mechanisms in the medicinal fungus Ganoderma sinense.</title>
        <authorList>
            <person name="Zhu Y."/>
            <person name="Xu J."/>
            <person name="Sun C."/>
            <person name="Zhou S."/>
            <person name="Xu H."/>
            <person name="Nelson D.R."/>
            <person name="Qian J."/>
            <person name="Song J."/>
            <person name="Luo H."/>
            <person name="Xiang L."/>
            <person name="Li Y."/>
            <person name="Xu Z."/>
            <person name="Ji A."/>
            <person name="Wang L."/>
            <person name="Lu S."/>
            <person name="Hayward A."/>
            <person name="Sun W."/>
            <person name="Li X."/>
            <person name="Schwartz D.C."/>
            <person name="Wang Y."/>
            <person name="Chen S."/>
        </authorList>
    </citation>
    <scope>NUCLEOTIDE SEQUENCE [LARGE SCALE GENOMIC DNA]</scope>
    <source>
        <strain evidence="2 3">ZZ0214-1</strain>
    </source>
</reference>
<evidence type="ECO:0000313" key="2">
    <source>
        <dbReference type="EMBL" id="PIL28865.1"/>
    </source>
</evidence>
<evidence type="ECO:0000313" key="3">
    <source>
        <dbReference type="Proteomes" id="UP000230002"/>
    </source>
</evidence>
<dbReference type="Proteomes" id="UP000230002">
    <property type="component" value="Unassembled WGS sequence"/>
</dbReference>
<accession>A0A2G8S543</accession>
<comment type="caution">
    <text evidence="2">The sequence shown here is derived from an EMBL/GenBank/DDBJ whole genome shotgun (WGS) entry which is preliminary data.</text>
</comment>
<evidence type="ECO:0000256" key="1">
    <source>
        <dbReference type="SAM" id="MobiDB-lite"/>
    </source>
</evidence>
<organism evidence="2 3">
    <name type="scientific">Ganoderma sinense ZZ0214-1</name>
    <dbReference type="NCBI Taxonomy" id="1077348"/>
    <lineage>
        <taxon>Eukaryota</taxon>
        <taxon>Fungi</taxon>
        <taxon>Dikarya</taxon>
        <taxon>Basidiomycota</taxon>
        <taxon>Agaricomycotina</taxon>
        <taxon>Agaricomycetes</taxon>
        <taxon>Polyporales</taxon>
        <taxon>Polyporaceae</taxon>
        <taxon>Ganoderma</taxon>
    </lineage>
</organism>
<sequence>MGIVRRPAKLQLVPRVVVRRPRQRTDFLEQGEDRVVGLQLSRQSVRLVGRPLNDAPVRKPTRRRCARKLSLRLHEGGVQPPGPCDVDRGIGALPRPGLWRDGTSSRS</sequence>
<dbReference type="AlphaFoldDB" id="A0A2G8S543"/>
<feature type="region of interest" description="Disordered" evidence="1">
    <location>
        <begin position="74"/>
        <end position="107"/>
    </location>
</feature>
<gene>
    <name evidence="2" type="ORF">GSI_08911</name>
</gene>
<dbReference type="EMBL" id="AYKW01000023">
    <property type="protein sequence ID" value="PIL28865.1"/>
    <property type="molecule type" value="Genomic_DNA"/>
</dbReference>
<keyword evidence="3" id="KW-1185">Reference proteome</keyword>
<protein>
    <submittedName>
        <fullName evidence="2">Uncharacterized protein</fullName>
    </submittedName>
</protein>
<name>A0A2G8S543_9APHY</name>
<proteinExistence type="predicted"/>